<protein>
    <recommendedName>
        <fullName evidence="2">diguanylate cyclase</fullName>
        <ecNumber evidence="2">2.7.7.65</ecNumber>
    </recommendedName>
</protein>
<dbReference type="InterPro" id="IPR043128">
    <property type="entry name" value="Rev_trsase/Diguanyl_cyclase"/>
</dbReference>
<dbReference type="InterPro" id="IPR050469">
    <property type="entry name" value="Diguanylate_Cyclase"/>
</dbReference>
<feature type="transmembrane region" description="Helical" evidence="4">
    <location>
        <begin position="183"/>
        <end position="204"/>
    </location>
</feature>
<feature type="transmembrane region" description="Helical" evidence="4">
    <location>
        <begin position="160"/>
        <end position="177"/>
    </location>
</feature>
<dbReference type="SMART" id="SM00267">
    <property type="entry name" value="GGDEF"/>
    <property type="match status" value="1"/>
</dbReference>
<dbReference type="EMBL" id="FOMJ01000002">
    <property type="protein sequence ID" value="SFD15880.1"/>
    <property type="molecule type" value="Genomic_DNA"/>
</dbReference>
<evidence type="ECO:0000313" key="6">
    <source>
        <dbReference type="EMBL" id="SFD15880.1"/>
    </source>
</evidence>
<gene>
    <name evidence="6" type="ORF">SAMN05660831_00931</name>
</gene>
<organism evidence="6 7">
    <name type="scientific">Thiohalospira halophila DSM 15071</name>
    <dbReference type="NCBI Taxonomy" id="1123397"/>
    <lineage>
        <taxon>Bacteria</taxon>
        <taxon>Pseudomonadati</taxon>
        <taxon>Pseudomonadota</taxon>
        <taxon>Gammaproteobacteria</taxon>
        <taxon>Thiohalospirales</taxon>
        <taxon>Thiohalospiraceae</taxon>
        <taxon>Thiohalospira</taxon>
    </lineage>
</organism>
<evidence type="ECO:0000256" key="3">
    <source>
        <dbReference type="ARBA" id="ARBA00034247"/>
    </source>
</evidence>
<dbReference type="PANTHER" id="PTHR45138:SF9">
    <property type="entry name" value="DIGUANYLATE CYCLASE DGCM-RELATED"/>
    <property type="match status" value="1"/>
</dbReference>
<evidence type="ECO:0000256" key="4">
    <source>
        <dbReference type="SAM" id="Phobius"/>
    </source>
</evidence>
<keyword evidence="4" id="KW-1133">Transmembrane helix</keyword>
<evidence type="ECO:0000256" key="2">
    <source>
        <dbReference type="ARBA" id="ARBA00012528"/>
    </source>
</evidence>
<dbReference type="GO" id="GO:0052621">
    <property type="term" value="F:diguanylate cyclase activity"/>
    <property type="evidence" value="ECO:0007669"/>
    <property type="project" value="UniProtKB-EC"/>
</dbReference>
<dbReference type="STRING" id="1123397.SAMN05660831_00931"/>
<comment type="catalytic activity">
    <reaction evidence="3">
        <text>2 GTP = 3',3'-c-di-GMP + 2 diphosphate</text>
        <dbReference type="Rhea" id="RHEA:24898"/>
        <dbReference type="ChEBI" id="CHEBI:33019"/>
        <dbReference type="ChEBI" id="CHEBI:37565"/>
        <dbReference type="ChEBI" id="CHEBI:58805"/>
        <dbReference type="EC" id="2.7.7.65"/>
    </reaction>
</comment>
<feature type="transmembrane region" description="Helical" evidence="4">
    <location>
        <begin position="106"/>
        <end position="128"/>
    </location>
</feature>
<proteinExistence type="predicted"/>
<keyword evidence="4" id="KW-0812">Transmembrane</keyword>
<evidence type="ECO:0000256" key="1">
    <source>
        <dbReference type="ARBA" id="ARBA00001946"/>
    </source>
</evidence>
<dbReference type="GO" id="GO:0005886">
    <property type="term" value="C:plasma membrane"/>
    <property type="evidence" value="ECO:0007669"/>
    <property type="project" value="TreeGrafter"/>
</dbReference>
<dbReference type="GO" id="GO:1902201">
    <property type="term" value="P:negative regulation of bacterial-type flagellum-dependent cell motility"/>
    <property type="evidence" value="ECO:0007669"/>
    <property type="project" value="TreeGrafter"/>
</dbReference>
<feature type="domain" description="GGDEF" evidence="5">
    <location>
        <begin position="255"/>
        <end position="386"/>
    </location>
</feature>
<name>A0A1I1QCP1_9GAMM</name>
<feature type="transmembrane region" description="Helical" evidence="4">
    <location>
        <begin position="48"/>
        <end position="68"/>
    </location>
</feature>
<dbReference type="InterPro" id="IPR000160">
    <property type="entry name" value="GGDEF_dom"/>
</dbReference>
<dbReference type="EC" id="2.7.7.65" evidence="2"/>
<keyword evidence="7" id="KW-1185">Reference proteome</keyword>
<evidence type="ECO:0000259" key="5">
    <source>
        <dbReference type="PROSITE" id="PS50887"/>
    </source>
</evidence>
<dbReference type="FunFam" id="3.30.70.270:FF:000001">
    <property type="entry name" value="Diguanylate cyclase domain protein"/>
    <property type="match status" value="1"/>
</dbReference>
<sequence>MSWQQVVAASREQALSGEEALGPDGRFLDPAIEAEYAETETAARRRPFLIVLGIIAAMLVALYPLDWLRLEGGQLVSVLTVRTLFLAGLLGVAWRGWRHPRDLDRIAPAAGMLCLVATLALTLLYGTGPDRGGPLANAMQFVFTGLIFLLLLPASRRARLVLWFVATAAAVSAAVFSQNGAPWAWVFMSSLFSFGVLLMVLVVAMREDRLRRERFAALRQIGRLAVRDPLTGAGNRRAFFDVAGAEMDRAERSGRPIALVLFDVDWFKVFNDNHGHAMGDEVLRHLVRLVREHLRPSDHLARLGGEEFALFLPDTDLAAAEVVAERLRAALRQRPASYQGRSFPVTVSLGISLWRPGEPVDAFLGRADAALYRAKAEGRDRAVMAS</sequence>
<dbReference type="PANTHER" id="PTHR45138">
    <property type="entry name" value="REGULATORY COMPONENTS OF SENSORY TRANSDUCTION SYSTEM"/>
    <property type="match status" value="1"/>
</dbReference>
<dbReference type="NCBIfam" id="TIGR00254">
    <property type="entry name" value="GGDEF"/>
    <property type="match status" value="1"/>
</dbReference>
<evidence type="ECO:0000313" key="7">
    <source>
        <dbReference type="Proteomes" id="UP000198611"/>
    </source>
</evidence>
<dbReference type="OrthoDB" id="9812260at2"/>
<feature type="transmembrane region" description="Helical" evidence="4">
    <location>
        <begin position="74"/>
        <end position="94"/>
    </location>
</feature>
<comment type="cofactor">
    <cofactor evidence="1">
        <name>Mg(2+)</name>
        <dbReference type="ChEBI" id="CHEBI:18420"/>
    </cofactor>
</comment>
<reference evidence="6 7" key="1">
    <citation type="submission" date="2016-10" db="EMBL/GenBank/DDBJ databases">
        <authorList>
            <person name="de Groot N.N."/>
        </authorList>
    </citation>
    <scope>NUCLEOTIDE SEQUENCE [LARGE SCALE GENOMIC DNA]</scope>
    <source>
        <strain evidence="6 7">HL3</strain>
    </source>
</reference>
<dbReference type="GO" id="GO:0043709">
    <property type="term" value="P:cell adhesion involved in single-species biofilm formation"/>
    <property type="evidence" value="ECO:0007669"/>
    <property type="project" value="TreeGrafter"/>
</dbReference>
<dbReference type="Proteomes" id="UP000198611">
    <property type="component" value="Unassembled WGS sequence"/>
</dbReference>
<dbReference type="Gene3D" id="3.30.70.270">
    <property type="match status" value="1"/>
</dbReference>
<dbReference type="RefSeq" id="WP_093427591.1">
    <property type="nucleotide sequence ID" value="NZ_FOMJ01000002.1"/>
</dbReference>
<dbReference type="CDD" id="cd01949">
    <property type="entry name" value="GGDEF"/>
    <property type="match status" value="1"/>
</dbReference>
<dbReference type="PROSITE" id="PS50887">
    <property type="entry name" value="GGDEF"/>
    <property type="match status" value="1"/>
</dbReference>
<accession>A0A1I1QCP1</accession>
<dbReference type="InterPro" id="IPR029787">
    <property type="entry name" value="Nucleotide_cyclase"/>
</dbReference>
<dbReference type="Pfam" id="PF00990">
    <property type="entry name" value="GGDEF"/>
    <property type="match status" value="1"/>
</dbReference>
<dbReference type="SUPFAM" id="SSF55073">
    <property type="entry name" value="Nucleotide cyclase"/>
    <property type="match status" value="1"/>
</dbReference>
<dbReference type="AlphaFoldDB" id="A0A1I1QCP1"/>
<keyword evidence="4" id="KW-0472">Membrane</keyword>
<feature type="transmembrane region" description="Helical" evidence="4">
    <location>
        <begin position="134"/>
        <end position="153"/>
    </location>
</feature>